<dbReference type="Proteomes" id="UP000606008">
    <property type="component" value="Unassembled WGS sequence"/>
</dbReference>
<protein>
    <recommendedName>
        <fullName evidence="3">Tetratricopeptide repeat protein</fullName>
    </recommendedName>
</protein>
<organism evidence="1 2">
    <name type="scientific">Fibrivirga algicola</name>
    <dbReference type="NCBI Taxonomy" id="2950420"/>
    <lineage>
        <taxon>Bacteria</taxon>
        <taxon>Pseudomonadati</taxon>
        <taxon>Bacteroidota</taxon>
        <taxon>Cytophagia</taxon>
        <taxon>Cytophagales</taxon>
        <taxon>Spirosomataceae</taxon>
        <taxon>Fibrivirga</taxon>
    </lineage>
</organism>
<dbReference type="EMBL" id="WAEL01000001">
    <property type="protein sequence ID" value="NID09106.1"/>
    <property type="molecule type" value="Genomic_DNA"/>
</dbReference>
<gene>
    <name evidence="1" type="ORF">F7231_02895</name>
</gene>
<reference evidence="2" key="1">
    <citation type="submission" date="2019-09" db="EMBL/GenBank/DDBJ databases">
        <authorList>
            <person name="Jung D.-H."/>
        </authorList>
    </citation>
    <scope>NUCLEOTIDE SEQUENCE [LARGE SCALE GENOMIC DNA]</scope>
    <source>
        <strain evidence="2">JA-25</strain>
    </source>
</reference>
<accession>A0ABX0QAT5</accession>
<comment type="caution">
    <text evidence="1">The sequence shown here is derived from an EMBL/GenBank/DDBJ whole genome shotgun (WGS) entry which is preliminary data.</text>
</comment>
<sequence>MKEWDRYASEAETYVKTYLLPRLTTEAKTKDSTAFWLDYAKLCTIGWSFIAGVKNETRLQAMTDYVKQSNQLTETANATGVCACLLYQMGRKQQAVQLQEKSLLLAGQTDASETDVHKDRLKRMQKGKAL</sequence>
<dbReference type="RefSeq" id="WP_166690834.1">
    <property type="nucleotide sequence ID" value="NZ_WAEL01000001.1"/>
</dbReference>
<evidence type="ECO:0008006" key="3">
    <source>
        <dbReference type="Google" id="ProtNLM"/>
    </source>
</evidence>
<name>A0ABX0QAT5_9BACT</name>
<reference evidence="2" key="2">
    <citation type="submission" date="2023-07" db="EMBL/GenBank/DDBJ databases">
        <authorList>
            <person name="Jung D.-H."/>
        </authorList>
    </citation>
    <scope>NUCLEOTIDE SEQUENCE [LARGE SCALE GENOMIC DNA]</scope>
    <source>
        <strain evidence="2">JA-25</strain>
    </source>
</reference>
<evidence type="ECO:0000313" key="2">
    <source>
        <dbReference type="Proteomes" id="UP000606008"/>
    </source>
</evidence>
<proteinExistence type="predicted"/>
<evidence type="ECO:0000313" key="1">
    <source>
        <dbReference type="EMBL" id="NID09106.1"/>
    </source>
</evidence>
<keyword evidence="2" id="KW-1185">Reference proteome</keyword>